<dbReference type="Proteomes" id="UP001476583">
    <property type="component" value="Chromosome"/>
</dbReference>
<evidence type="ECO:0000256" key="4">
    <source>
        <dbReference type="ARBA" id="ARBA00022475"/>
    </source>
</evidence>
<evidence type="ECO:0000256" key="1">
    <source>
        <dbReference type="ARBA" id="ARBA00004383"/>
    </source>
</evidence>
<sequence length="247" mass="27253">MTNSRRDLYWAASLILVLAVHIGVFLWALYWKPEAIAIEAPPAAMMVELQPLAPPPAPAPQPVVEPEPEPLPKVVEAPKPKLVIEQPKPKPKPRPKPPEPKPQPKPQPVPEKPAQTQPQSESTANTAPTAPKAAEAAPGRPAASNESLRNVWLAKVHAHLSRRMHYPDRERRFSRIGDRHTVTLSFEVTPSGDILQAKVKDSTARASFDRDVLVQLRRASPVPQPPKELLGNGNVSLNFPLNFELTR</sequence>
<keyword evidence="7" id="KW-0653">Protein transport</keyword>
<evidence type="ECO:0000256" key="6">
    <source>
        <dbReference type="ARBA" id="ARBA00022692"/>
    </source>
</evidence>
<dbReference type="PANTHER" id="PTHR33446">
    <property type="entry name" value="PROTEIN TONB-RELATED"/>
    <property type="match status" value="1"/>
</dbReference>
<feature type="compositionally biased region" description="Low complexity" evidence="10">
    <location>
        <begin position="72"/>
        <end position="86"/>
    </location>
</feature>
<dbReference type="Gene3D" id="3.30.1150.10">
    <property type="match status" value="1"/>
</dbReference>
<dbReference type="InterPro" id="IPR006260">
    <property type="entry name" value="TonB/TolA_C"/>
</dbReference>
<evidence type="ECO:0000256" key="11">
    <source>
        <dbReference type="SAM" id="Phobius"/>
    </source>
</evidence>
<evidence type="ECO:0000256" key="9">
    <source>
        <dbReference type="ARBA" id="ARBA00023136"/>
    </source>
</evidence>
<keyword evidence="9 11" id="KW-0472">Membrane</keyword>
<evidence type="ECO:0000259" key="12">
    <source>
        <dbReference type="PROSITE" id="PS52015"/>
    </source>
</evidence>
<evidence type="ECO:0000256" key="5">
    <source>
        <dbReference type="ARBA" id="ARBA00022519"/>
    </source>
</evidence>
<feature type="compositionally biased region" description="Pro residues" evidence="10">
    <location>
        <begin position="100"/>
        <end position="111"/>
    </location>
</feature>
<comment type="subcellular location">
    <subcellularLocation>
        <location evidence="1">Cell inner membrane</location>
        <topology evidence="1">Single-pass membrane protein</topology>
        <orientation evidence="1">Periplasmic side</orientation>
    </subcellularLocation>
</comment>
<dbReference type="Pfam" id="PF13103">
    <property type="entry name" value="TonB_2"/>
    <property type="match status" value="1"/>
</dbReference>
<dbReference type="EMBL" id="CP148074">
    <property type="protein sequence ID" value="WXL25647.1"/>
    <property type="molecule type" value="Genomic_DNA"/>
</dbReference>
<evidence type="ECO:0000256" key="7">
    <source>
        <dbReference type="ARBA" id="ARBA00022927"/>
    </source>
</evidence>
<evidence type="ECO:0000256" key="10">
    <source>
        <dbReference type="SAM" id="MobiDB-lite"/>
    </source>
</evidence>
<keyword evidence="3" id="KW-0813">Transport</keyword>
<accession>A0ABZ2RH78</accession>
<feature type="region of interest" description="Disordered" evidence="10">
    <location>
        <begin position="56"/>
        <end position="145"/>
    </location>
</feature>
<organism evidence="13 14">
    <name type="scientific">Ectopseudomonas mendocina</name>
    <name type="common">Pseudomonas mendocina</name>
    <dbReference type="NCBI Taxonomy" id="300"/>
    <lineage>
        <taxon>Bacteria</taxon>
        <taxon>Pseudomonadati</taxon>
        <taxon>Pseudomonadota</taxon>
        <taxon>Gammaproteobacteria</taxon>
        <taxon>Pseudomonadales</taxon>
        <taxon>Pseudomonadaceae</taxon>
        <taxon>Ectopseudomonas</taxon>
    </lineage>
</organism>
<dbReference type="PRINTS" id="PR01217">
    <property type="entry name" value="PRICHEXTENSN"/>
</dbReference>
<dbReference type="SUPFAM" id="SSF74653">
    <property type="entry name" value="TolA/TonB C-terminal domain"/>
    <property type="match status" value="1"/>
</dbReference>
<feature type="compositionally biased region" description="Low complexity" evidence="10">
    <location>
        <begin position="123"/>
        <end position="143"/>
    </location>
</feature>
<evidence type="ECO:0000256" key="8">
    <source>
        <dbReference type="ARBA" id="ARBA00022989"/>
    </source>
</evidence>
<keyword evidence="6 11" id="KW-0812">Transmembrane</keyword>
<gene>
    <name evidence="13" type="ORF">WG219_20505</name>
</gene>
<keyword evidence="14" id="KW-1185">Reference proteome</keyword>
<dbReference type="PANTHER" id="PTHR33446:SF2">
    <property type="entry name" value="PROTEIN TONB"/>
    <property type="match status" value="1"/>
</dbReference>
<name>A0ABZ2RH78_ECTME</name>
<keyword evidence="4" id="KW-1003">Cell membrane</keyword>
<evidence type="ECO:0000256" key="2">
    <source>
        <dbReference type="ARBA" id="ARBA00006555"/>
    </source>
</evidence>
<feature type="compositionally biased region" description="Pro residues" evidence="10">
    <location>
        <begin position="56"/>
        <end position="71"/>
    </location>
</feature>
<protein>
    <submittedName>
        <fullName evidence="13">TonB family protein</fullName>
    </submittedName>
</protein>
<evidence type="ECO:0000313" key="14">
    <source>
        <dbReference type="Proteomes" id="UP001476583"/>
    </source>
</evidence>
<keyword evidence="5" id="KW-0997">Cell inner membrane</keyword>
<evidence type="ECO:0000313" key="13">
    <source>
        <dbReference type="EMBL" id="WXL25647.1"/>
    </source>
</evidence>
<keyword evidence="8 11" id="KW-1133">Transmembrane helix</keyword>
<dbReference type="InterPro" id="IPR037682">
    <property type="entry name" value="TonB_C"/>
</dbReference>
<proteinExistence type="inferred from homology"/>
<dbReference type="InterPro" id="IPR051045">
    <property type="entry name" value="TonB-dependent_transducer"/>
</dbReference>
<dbReference type="NCBIfam" id="TIGR01352">
    <property type="entry name" value="tonB_Cterm"/>
    <property type="match status" value="1"/>
</dbReference>
<reference evidence="13 14" key="1">
    <citation type="submission" date="2024-03" db="EMBL/GenBank/DDBJ databases">
        <title>Complete genome of BD2.</title>
        <authorList>
            <person name="Cao G."/>
        </authorList>
    </citation>
    <scope>NUCLEOTIDE SEQUENCE [LARGE SCALE GENOMIC DNA]</scope>
    <source>
        <strain evidence="13 14">BD2</strain>
    </source>
</reference>
<comment type="similarity">
    <text evidence="2">Belongs to the TonB family.</text>
</comment>
<feature type="transmembrane region" description="Helical" evidence="11">
    <location>
        <begin position="7"/>
        <end position="31"/>
    </location>
</feature>
<evidence type="ECO:0000256" key="3">
    <source>
        <dbReference type="ARBA" id="ARBA00022448"/>
    </source>
</evidence>
<feature type="domain" description="TonB C-terminal" evidence="12">
    <location>
        <begin position="154"/>
        <end position="247"/>
    </location>
</feature>
<dbReference type="PROSITE" id="PS52015">
    <property type="entry name" value="TONB_CTD"/>
    <property type="match status" value="1"/>
</dbReference>